<comment type="caution">
    <text evidence="1">The sequence shown here is derived from an EMBL/GenBank/DDBJ whole genome shotgun (WGS) entry which is preliminary data.</text>
</comment>
<gene>
    <name evidence="1" type="ORF">EJK17_04740</name>
</gene>
<evidence type="ECO:0000313" key="2">
    <source>
        <dbReference type="Proteomes" id="UP000288291"/>
    </source>
</evidence>
<protein>
    <submittedName>
        <fullName evidence="1">Uncharacterized protein</fullName>
    </submittedName>
</protein>
<dbReference type="RefSeq" id="WP_103662233.1">
    <property type="nucleotide sequence ID" value="NZ_ML136878.1"/>
</dbReference>
<dbReference type="Proteomes" id="UP000288291">
    <property type="component" value="Unassembled WGS sequence"/>
</dbReference>
<reference evidence="1 2" key="1">
    <citation type="submission" date="2018-12" db="EMBL/GenBank/DDBJ databases">
        <authorList>
            <person name="Meng J."/>
        </authorList>
    </citation>
    <scope>NUCLEOTIDE SEQUENCE [LARGE SCALE GENOMIC DNA]</scope>
    <source>
        <strain evidence="1 2">HT111-2</strain>
    </source>
</reference>
<sequence>MHVNTRTFKIKSKPHAAVYLNNRLVGKLNKKGYFTFADLPLNDQVVLYVAQKQRGKLVKSQQITDLAKVLKKKKGTPTIQLQFKQKSMNKLLATNFTKPNQKDFVGGKRNRDYQELKRLVKGWTQNPNMIKYHATVKLRNKNRKRLNYNVIFRFYFPEHQITKQIMSFQNGVISHHQIKAIGGGKLISTTGN</sequence>
<evidence type="ECO:0000313" key="1">
    <source>
        <dbReference type="EMBL" id="RVU71016.1"/>
    </source>
</evidence>
<proteinExistence type="predicted"/>
<organism evidence="1 2">
    <name type="scientific">Lactobacillus xujianguonis</name>
    <dbReference type="NCBI Taxonomy" id="2495899"/>
    <lineage>
        <taxon>Bacteria</taxon>
        <taxon>Bacillati</taxon>
        <taxon>Bacillota</taxon>
        <taxon>Bacilli</taxon>
        <taxon>Lactobacillales</taxon>
        <taxon>Lactobacillaceae</taxon>
        <taxon>Lactobacillus</taxon>
    </lineage>
</organism>
<name>A0A437SVQ6_9LACO</name>
<dbReference type="EMBL" id="RXIA01000010">
    <property type="protein sequence ID" value="RVU71016.1"/>
    <property type="molecule type" value="Genomic_DNA"/>
</dbReference>
<accession>A0A437SVQ6</accession>
<keyword evidence="2" id="KW-1185">Reference proteome</keyword>
<dbReference type="AlphaFoldDB" id="A0A437SVQ6"/>